<accession>A0ABX8RX18</accession>
<dbReference type="InterPro" id="IPR000792">
    <property type="entry name" value="Tscrpt_reg_LuxR_C"/>
</dbReference>
<proteinExistence type="predicted"/>
<evidence type="ECO:0000313" key="2">
    <source>
        <dbReference type="EMBL" id="QXN94203.1"/>
    </source>
</evidence>
<dbReference type="EMBL" id="CP078145">
    <property type="protein sequence ID" value="QXN94203.1"/>
    <property type="molecule type" value="Genomic_DNA"/>
</dbReference>
<dbReference type="PROSITE" id="PS50043">
    <property type="entry name" value="HTH_LUXR_2"/>
    <property type="match status" value="1"/>
</dbReference>
<feature type="domain" description="HTH luxR-type" evidence="1">
    <location>
        <begin position="601"/>
        <end position="666"/>
    </location>
</feature>
<organism evidence="2 3">
    <name type="scientific">Nocardia iowensis</name>
    <dbReference type="NCBI Taxonomy" id="204891"/>
    <lineage>
        <taxon>Bacteria</taxon>
        <taxon>Bacillati</taxon>
        <taxon>Actinomycetota</taxon>
        <taxon>Actinomycetes</taxon>
        <taxon>Mycobacteriales</taxon>
        <taxon>Nocardiaceae</taxon>
        <taxon>Nocardia</taxon>
    </lineage>
</organism>
<dbReference type="Pfam" id="PF00196">
    <property type="entry name" value="GerE"/>
    <property type="match status" value="1"/>
</dbReference>
<name>A0ABX8RX18_NOCIO</name>
<evidence type="ECO:0000259" key="1">
    <source>
        <dbReference type="PROSITE" id="PS50043"/>
    </source>
</evidence>
<protein>
    <submittedName>
        <fullName evidence="2">LuxR C-terminal-related transcriptional regulator</fullName>
    </submittedName>
</protein>
<dbReference type="CDD" id="cd06170">
    <property type="entry name" value="LuxR_C_like"/>
    <property type="match status" value="1"/>
</dbReference>
<dbReference type="SMART" id="SM00421">
    <property type="entry name" value="HTH_LUXR"/>
    <property type="match status" value="1"/>
</dbReference>
<dbReference type="RefSeq" id="WP_218476670.1">
    <property type="nucleotide sequence ID" value="NZ_BAABJN010000018.1"/>
</dbReference>
<gene>
    <name evidence="2" type="ORF">KV110_14740</name>
</gene>
<dbReference type="Proteomes" id="UP000694257">
    <property type="component" value="Chromosome"/>
</dbReference>
<evidence type="ECO:0000313" key="3">
    <source>
        <dbReference type="Proteomes" id="UP000694257"/>
    </source>
</evidence>
<reference evidence="2 3" key="1">
    <citation type="submission" date="2021-07" db="EMBL/GenBank/DDBJ databases">
        <title>Whole Genome Sequence of Nocardia Iowensis.</title>
        <authorList>
            <person name="Lamm A."/>
            <person name="Collins-Fairclough A.M."/>
            <person name="Bunk B."/>
            <person name="Sproer C."/>
        </authorList>
    </citation>
    <scope>NUCLEOTIDE SEQUENCE [LARGE SCALE GENOMIC DNA]</scope>
    <source>
        <strain evidence="2 3">NRRL 5646</strain>
    </source>
</reference>
<keyword evidence="3" id="KW-1185">Reference proteome</keyword>
<dbReference type="PROSITE" id="PS00622">
    <property type="entry name" value="HTH_LUXR_1"/>
    <property type="match status" value="1"/>
</dbReference>
<sequence length="678" mass="74230">MHPQFSLQGEKCSILTRSGVGQAMAVLGSASTVGLVAELLAADEAEVRTAVRRLAAGSSGRALFDDFDIGDRILRDTPAEVRRELHCRAAKLLHDRGFPSATVAEHLVAANAADYPWAASVLLTAAEEALANDQIDRAVDRLELAYRATRDPADRAAIAIRLVRAEWRFSPSNRTRNYSRVRAAIRASRVPTAQVPAAVMFMLWHGQTQHADQALGQLDCGRLDDAAPTIDFLCAWLRTSHPPHAQRHRRLLAAQARRRPVPAERPSPHLLGAELLTGLFTGRPFDETVTLARRLLTRHRLAASTVETLAAAVHCLIYTNRLDTAAAWCDSLLAEAEARQAPTWQSIFAGLRAETMLRKGNARAAIDDAVLALNYVPAAHLGVWIGTPIAALVRALTMAGRHADAEAQLRRPVPRALFESRFGLPYLHARGHHQLAVARADEAQRTFRRCGHLMRRWQMDFPWLVPWRNDLAAAHLALGEHRHARAFATRHLDLLGAATQHRTGGVSLRLVAATGDRYQRVRLLRDAAAIARSGGCDLELATALGELGAAHRAVGDHDKSRMLIREATRLADSCGADPLLHDLVGDRPRRTAPHVSHLRRPSNGLDALSPAERRVAELAAHGKRNRDIAAALDITTSTVEQHLTRVYRKLEIARRTELTFVFGSARPSKAGSSVSVTG</sequence>